<dbReference type="Proteomes" id="UP000218811">
    <property type="component" value="Unassembled WGS sequence"/>
</dbReference>
<evidence type="ECO:0000313" key="2">
    <source>
        <dbReference type="EMBL" id="PCH44944.1"/>
    </source>
</evidence>
<evidence type="ECO:0000256" key="1">
    <source>
        <dbReference type="SAM" id="MobiDB-lite"/>
    </source>
</evidence>
<accession>A0A2H3K799</accession>
<gene>
    <name evidence="2" type="ORF">WOLCODRAFT_139335</name>
</gene>
<dbReference type="EMBL" id="KB468168">
    <property type="protein sequence ID" value="PCH44944.1"/>
    <property type="molecule type" value="Genomic_DNA"/>
</dbReference>
<reference evidence="2 3" key="1">
    <citation type="journal article" date="2012" name="Science">
        <title>The Paleozoic origin of enzymatic lignin decomposition reconstructed from 31 fungal genomes.</title>
        <authorList>
            <person name="Floudas D."/>
            <person name="Binder M."/>
            <person name="Riley R."/>
            <person name="Barry K."/>
            <person name="Blanchette R.A."/>
            <person name="Henrissat B."/>
            <person name="Martinez A.T."/>
            <person name="Otillar R."/>
            <person name="Spatafora J.W."/>
            <person name="Yadav J.S."/>
            <person name="Aerts A."/>
            <person name="Benoit I."/>
            <person name="Boyd A."/>
            <person name="Carlson A."/>
            <person name="Copeland A."/>
            <person name="Coutinho P.M."/>
            <person name="de Vries R.P."/>
            <person name="Ferreira P."/>
            <person name="Findley K."/>
            <person name="Foster B."/>
            <person name="Gaskell J."/>
            <person name="Glotzer D."/>
            <person name="Gorecki P."/>
            <person name="Heitman J."/>
            <person name="Hesse C."/>
            <person name="Hori C."/>
            <person name="Igarashi K."/>
            <person name="Jurgens J.A."/>
            <person name="Kallen N."/>
            <person name="Kersten P."/>
            <person name="Kohler A."/>
            <person name="Kuees U."/>
            <person name="Kumar T.K.A."/>
            <person name="Kuo A."/>
            <person name="LaButti K."/>
            <person name="Larrondo L.F."/>
            <person name="Lindquist E."/>
            <person name="Ling A."/>
            <person name="Lombard V."/>
            <person name="Lucas S."/>
            <person name="Lundell T."/>
            <person name="Martin R."/>
            <person name="McLaughlin D.J."/>
            <person name="Morgenstern I."/>
            <person name="Morin E."/>
            <person name="Murat C."/>
            <person name="Nagy L.G."/>
            <person name="Nolan M."/>
            <person name="Ohm R.A."/>
            <person name="Patyshakuliyeva A."/>
            <person name="Rokas A."/>
            <person name="Ruiz-Duenas F.J."/>
            <person name="Sabat G."/>
            <person name="Salamov A."/>
            <person name="Samejima M."/>
            <person name="Schmutz J."/>
            <person name="Slot J.C."/>
            <person name="St John F."/>
            <person name="Stenlid J."/>
            <person name="Sun H."/>
            <person name="Sun S."/>
            <person name="Syed K."/>
            <person name="Tsang A."/>
            <person name="Wiebenga A."/>
            <person name="Young D."/>
            <person name="Pisabarro A."/>
            <person name="Eastwood D.C."/>
            <person name="Martin F."/>
            <person name="Cullen D."/>
            <person name="Grigoriev I.V."/>
            <person name="Hibbett D.S."/>
        </authorList>
    </citation>
    <scope>NUCLEOTIDE SEQUENCE [LARGE SCALE GENOMIC DNA]</scope>
    <source>
        <strain evidence="2 3">MD-104</strain>
    </source>
</reference>
<keyword evidence="3" id="KW-1185">Reference proteome</keyword>
<feature type="region of interest" description="Disordered" evidence="1">
    <location>
        <begin position="1"/>
        <end position="35"/>
    </location>
</feature>
<sequence>MSSASEPRVVSARSKGVQSSTPSSTLPVSSSSAGLRHPQAVAAWGPTLPGVSRGAAVLDADRHKGCRNDIRCEQGGRAGTDNVGLAGVPARVSHAGIRSPVSG</sequence>
<dbReference type="AlphaFoldDB" id="A0A2H3K799"/>
<protein>
    <submittedName>
        <fullName evidence="2">Uncharacterized protein</fullName>
    </submittedName>
</protein>
<proteinExistence type="predicted"/>
<name>A0A2H3K799_WOLCO</name>
<feature type="compositionally biased region" description="Low complexity" evidence="1">
    <location>
        <begin position="19"/>
        <end position="32"/>
    </location>
</feature>
<organism evidence="2 3">
    <name type="scientific">Wolfiporia cocos (strain MD-104)</name>
    <name type="common">Brown rot fungus</name>
    <dbReference type="NCBI Taxonomy" id="742152"/>
    <lineage>
        <taxon>Eukaryota</taxon>
        <taxon>Fungi</taxon>
        <taxon>Dikarya</taxon>
        <taxon>Basidiomycota</taxon>
        <taxon>Agaricomycotina</taxon>
        <taxon>Agaricomycetes</taxon>
        <taxon>Polyporales</taxon>
        <taxon>Phaeolaceae</taxon>
        <taxon>Wolfiporia</taxon>
    </lineage>
</organism>
<evidence type="ECO:0000313" key="3">
    <source>
        <dbReference type="Proteomes" id="UP000218811"/>
    </source>
</evidence>